<keyword evidence="3" id="KW-1185">Reference proteome</keyword>
<dbReference type="InterPro" id="IPR043136">
    <property type="entry name" value="B30.2/SPRY_sf"/>
</dbReference>
<dbReference type="GeneID" id="8298712"/>
<dbReference type="Proteomes" id="UP000002037">
    <property type="component" value="Unassembled WGS sequence"/>
</dbReference>
<dbReference type="PROSITE" id="PS50896">
    <property type="entry name" value="LISH"/>
    <property type="match status" value="1"/>
</dbReference>
<feature type="compositionally biased region" description="Polar residues" evidence="1">
    <location>
        <begin position="123"/>
        <end position="138"/>
    </location>
</feature>
<organism evidence="2 3">
    <name type="scientific">Candida tropicalis (strain ATCC MYA-3404 / T1)</name>
    <name type="common">Yeast</name>
    <dbReference type="NCBI Taxonomy" id="294747"/>
    <lineage>
        <taxon>Eukaryota</taxon>
        <taxon>Fungi</taxon>
        <taxon>Dikarya</taxon>
        <taxon>Ascomycota</taxon>
        <taxon>Saccharomycotina</taxon>
        <taxon>Pichiomycetes</taxon>
        <taxon>Debaryomycetaceae</taxon>
        <taxon>Candida/Lodderomyces clade</taxon>
        <taxon>Candida</taxon>
    </lineage>
</organism>
<dbReference type="EMBL" id="GG692405">
    <property type="protein sequence ID" value="EER30279.1"/>
    <property type="molecule type" value="Genomic_DNA"/>
</dbReference>
<sequence length="624" mass="71356">MTSLCYIIPPYLLDTSKGSQLQKELIKKNEQMGLLNVVTTDSPYYYNHTKHQESLKTKRFSKDPYLNQIIKDKVIYKLAILGILGTNPMEMIQDNDEYLYQIYNDFKSRLINNNNNDDDKPLSKSNAEHSSLTESNEKLQPSIFSDPNVAEVDVSKLNQGKNLPSEYKKYLHMSLKDLILLTDFHRYKYPPSFVDFGKQSYFDYPLPITWVPVIQNQNLTYLEEKWNLEINNDVGYSNISLSSGTSPKSNDEFENFDVLTQPRFYNFITDKPVSSSCGIFYYELEVEQTATDATNFKPIIMMNDSSISTNCSLIMATGFTKRKFNLEQGPTNPSLLTPGEIDLEKIKSDIFYNNSSASNDESTKFLNARPGEFPGSVAINFEDSTFYNSIKSSDQVQRTQVLNMSRRLNNRSANEVDSGKVDIGIPFKTKLIEDIDTRRVHKTDTVGCGVNFIDKSVFITLNGVLARVLPEEDLNSTDSSTDDLFGKDIRDIYPMIGFKINELETFDSSEPTAVNIKSNFGFKSFMFNIQDYVDYYKNQQMKSIDMKLLEINDDPLVSNELIMKYLSKYGFTNTEKAFEKELPDQRVVNIPDASLETIVDDVQKNMYKLAEKDGEFLLTTSATQ</sequence>
<dbReference type="STRING" id="294747.C5MJ20"/>
<dbReference type="eggNOG" id="KOG1477">
    <property type="taxonomic scope" value="Eukaryota"/>
</dbReference>
<dbReference type="KEGG" id="ctp:CTRG_06063"/>
<proteinExistence type="predicted"/>
<evidence type="ECO:0000256" key="1">
    <source>
        <dbReference type="SAM" id="MobiDB-lite"/>
    </source>
</evidence>
<dbReference type="AlphaFoldDB" id="C5MJ20"/>
<dbReference type="RefSeq" id="XP_002546585.1">
    <property type="nucleotide sequence ID" value="XM_002546539.1"/>
</dbReference>
<protein>
    <submittedName>
        <fullName evidence="2">Uncharacterized protein</fullName>
    </submittedName>
</protein>
<evidence type="ECO:0000313" key="3">
    <source>
        <dbReference type="Proteomes" id="UP000002037"/>
    </source>
</evidence>
<dbReference type="InterPro" id="IPR050618">
    <property type="entry name" value="Ubq-SigPath_Reg"/>
</dbReference>
<gene>
    <name evidence="2" type="ORF">CTRG_06063</name>
</gene>
<reference evidence="2 3" key="1">
    <citation type="journal article" date="2009" name="Nature">
        <title>Evolution of pathogenicity and sexual reproduction in eight Candida genomes.</title>
        <authorList>
            <person name="Butler G."/>
            <person name="Rasmussen M.D."/>
            <person name="Lin M.F."/>
            <person name="Santos M.A."/>
            <person name="Sakthikumar S."/>
            <person name="Munro C.A."/>
            <person name="Rheinbay E."/>
            <person name="Grabherr M."/>
            <person name="Forche A."/>
            <person name="Reedy J.L."/>
            <person name="Agrafioti I."/>
            <person name="Arnaud M.B."/>
            <person name="Bates S."/>
            <person name="Brown A.J."/>
            <person name="Brunke S."/>
            <person name="Costanzo M.C."/>
            <person name="Fitzpatrick D.A."/>
            <person name="de Groot P.W."/>
            <person name="Harris D."/>
            <person name="Hoyer L.L."/>
            <person name="Hube B."/>
            <person name="Klis F.M."/>
            <person name="Kodira C."/>
            <person name="Lennard N."/>
            <person name="Logue M.E."/>
            <person name="Martin R."/>
            <person name="Neiman A.M."/>
            <person name="Nikolaou E."/>
            <person name="Quail M.A."/>
            <person name="Quinn J."/>
            <person name="Santos M.C."/>
            <person name="Schmitzberger F.F."/>
            <person name="Sherlock G."/>
            <person name="Shah P."/>
            <person name="Silverstein K.A."/>
            <person name="Skrzypek M.S."/>
            <person name="Soll D."/>
            <person name="Staggs R."/>
            <person name="Stansfield I."/>
            <person name="Stumpf M.P."/>
            <person name="Sudbery P.E."/>
            <person name="Srikantha T."/>
            <person name="Zeng Q."/>
            <person name="Berman J."/>
            <person name="Berriman M."/>
            <person name="Heitman J."/>
            <person name="Gow N.A."/>
            <person name="Lorenz M.C."/>
            <person name="Birren B.W."/>
            <person name="Kellis M."/>
            <person name="Cuomo C.A."/>
        </authorList>
    </citation>
    <scope>NUCLEOTIDE SEQUENCE [LARGE SCALE GENOMIC DNA]</scope>
    <source>
        <strain evidence="3">ATCC MYA-3404 / T1</strain>
    </source>
</reference>
<dbReference type="HOGENOM" id="CLU_017832_0_0_1"/>
<dbReference type="VEuPathDB" id="FungiDB:CTRG_06063"/>
<accession>C5MJ20</accession>
<dbReference type="Gene3D" id="2.60.120.920">
    <property type="match status" value="1"/>
</dbReference>
<dbReference type="OrthoDB" id="25503at2759"/>
<name>C5MJ20_CANTT</name>
<dbReference type="PANTHER" id="PTHR12864">
    <property type="entry name" value="RAN BINDING PROTEIN 9-RELATED"/>
    <property type="match status" value="1"/>
</dbReference>
<feature type="region of interest" description="Disordered" evidence="1">
    <location>
        <begin position="114"/>
        <end position="138"/>
    </location>
</feature>
<dbReference type="InterPro" id="IPR006594">
    <property type="entry name" value="LisH"/>
</dbReference>
<evidence type="ECO:0000313" key="2">
    <source>
        <dbReference type="EMBL" id="EER30279.1"/>
    </source>
</evidence>